<evidence type="ECO:0000313" key="3">
    <source>
        <dbReference type="Proteomes" id="UP000316476"/>
    </source>
</evidence>
<evidence type="ECO:0000256" key="1">
    <source>
        <dbReference type="SAM" id="MobiDB-lite"/>
    </source>
</evidence>
<reference evidence="2 3" key="1">
    <citation type="submission" date="2019-02" db="EMBL/GenBank/DDBJ databases">
        <title>Deep-cultivation of Planctomycetes and their phenomic and genomic characterization uncovers novel biology.</title>
        <authorList>
            <person name="Wiegand S."/>
            <person name="Jogler M."/>
            <person name="Boedeker C."/>
            <person name="Pinto D."/>
            <person name="Vollmers J."/>
            <person name="Rivas-Marin E."/>
            <person name="Kohn T."/>
            <person name="Peeters S.H."/>
            <person name="Heuer A."/>
            <person name="Rast P."/>
            <person name="Oberbeckmann S."/>
            <person name="Bunk B."/>
            <person name="Jeske O."/>
            <person name="Meyerdierks A."/>
            <person name="Storesund J.E."/>
            <person name="Kallscheuer N."/>
            <person name="Luecker S."/>
            <person name="Lage O.M."/>
            <person name="Pohl T."/>
            <person name="Merkel B.J."/>
            <person name="Hornburger P."/>
            <person name="Mueller R.-W."/>
            <person name="Bruemmer F."/>
            <person name="Labrenz M."/>
            <person name="Spormann A.M."/>
            <person name="Op Den Camp H."/>
            <person name="Overmann J."/>
            <person name="Amann R."/>
            <person name="Jetten M.S.M."/>
            <person name="Mascher T."/>
            <person name="Medema M.H."/>
            <person name="Devos D.P."/>
            <person name="Kaster A.-K."/>
            <person name="Ovreas L."/>
            <person name="Rohde M."/>
            <person name="Galperin M.Y."/>
            <person name="Jogler C."/>
        </authorList>
    </citation>
    <scope>NUCLEOTIDE SEQUENCE [LARGE SCALE GENOMIC DNA]</scope>
    <source>
        <strain evidence="2 3">V7</strain>
    </source>
</reference>
<feature type="compositionally biased region" description="Basic and acidic residues" evidence="1">
    <location>
        <begin position="216"/>
        <end position="233"/>
    </location>
</feature>
<dbReference type="Proteomes" id="UP000316476">
    <property type="component" value="Unassembled WGS sequence"/>
</dbReference>
<comment type="caution">
    <text evidence="2">The sequence shown here is derived from an EMBL/GenBank/DDBJ whole genome shotgun (WGS) entry which is preliminary data.</text>
</comment>
<name>A0A5C6FPE1_9PLAN</name>
<sequence length="293" mass="31278">MGCTCCPAVLLRRVTPWAATVLVVWFGLFASCTGRALAVPPEFAPQTTDDPPQNPQIRVPADLPPAPTLRTPDADDAVMNKIKEALQGNGTPGSDDPSILGGILEHLRSNKSVLHGSTLDPSLVPHALPPSAPPRPAGNMAAGNMAAKLAEQLLRTARQLEKWNRTVGDADPATIRMVDDLRRQAGVVLGSRPMAHGHHLTRPGDGDPNWTSPARNPEHRPTDPRRHPVRPTEHQQPGPSVRPALPPPAPIPPRPMGNPPKHDEMPLDAPSLSVPDALGPPPDEVPSLKVLPR</sequence>
<organism evidence="2 3">
    <name type="scientific">Crateriforma conspicua</name>
    <dbReference type="NCBI Taxonomy" id="2527996"/>
    <lineage>
        <taxon>Bacteria</taxon>
        <taxon>Pseudomonadati</taxon>
        <taxon>Planctomycetota</taxon>
        <taxon>Planctomycetia</taxon>
        <taxon>Planctomycetales</taxon>
        <taxon>Planctomycetaceae</taxon>
        <taxon>Crateriforma</taxon>
    </lineage>
</organism>
<dbReference type="RefSeq" id="WP_146415774.1">
    <property type="nucleotide sequence ID" value="NZ_SJPZ01000002.1"/>
</dbReference>
<proteinExistence type="predicted"/>
<protein>
    <submittedName>
        <fullName evidence="2">Uncharacterized protein</fullName>
    </submittedName>
</protein>
<feature type="region of interest" description="Disordered" evidence="1">
    <location>
        <begin position="190"/>
        <end position="293"/>
    </location>
</feature>
<feature type="compositionally biased region" description="Pro residues" evidence="1">
    <location>
        <begin position="244"/>
        <end position="258"/>
    </location>
</feature>
<gene>
    <name evidence="2" type="ORF">V7x_48400</name>
</gene>
<accession>A0A5C6FPE1</accession>
<dbReference type="OrthoDB" id="9916789at2"/>
<evidence type="ECO:0000313" key="2">
    <source>
        <dbReference type="EMBL" id="TWU63102.1"/>
    </source>
</evidence>
<feature type="region of interest" description="Disordered" evidence="1">
    <location>
        <begin position="42"/>
        <end position="66"/>
    </location>
</feature>
<dbReference type="AlphaFoldDB" id="A0A5C6FPE1"/>
<dbReference type="EMBL" id="SJPZ01000002">
    <property type="protein sequence ID" value="TWU63102.1"/>
    <property type="molecule type" value="Genomic_DNA"/>
</dbReference>